<keyword evidence="2" id="KW-1185">Reference proteome</keyword>
<organism evidence="1 2">
    <name type="scientific">Streptomyces niveus</name>
    <name type="common">Streptomyces spheroides</name>
    <dbReference type="NCBI Taxonomy" id="193462"/>
    <lineage>
        <taxon>Bacteria</taxon>
        <taxon>Bacillati</taxon>
        <taxon>Actinomycetota</taxon>
        <taxon>Actinomycetes</taxon>
        <taxon>Kitasatosporales</taxon>
        <taxon>Streptomycetaceae</taxon>
        <taxon>Streptomyces</taxon>
    </lineage>
</organism>
<accession>A0ABZ2AAU6</accession>
<evidence type="ECO:0000313" key="1">
    <source>
        <dbReference type="EMBL" id="WUX55810.1"/>
    </source>
</evidence>
<dbReference type="GeneID" id="91341055"/>
<dbReference type="RefSeq" id="WP_329079951.1">
    <property type="nucleotide sequence ID" value="NZ_CP108849.2"/>
</dbReference>
<dbReference type="EMBL" id="CP109495">
    <property type="protein sequence ID" value="WUX55810.1"/>
    <property type="molecule type" value="Genomic_DNA"/>
</dbReference>
<dbReference type="Proteomes" id="UP001432209">
    <property type="component" value="Chromosome"/>
</dbReference>
<reference evidence="1" key="1">
    <citation type="submission" date="2022-10" db="EMBL/GenBank/DDBJ databases">
        <title>The complete genomes of actinobacterial strains from the NBC collection.</title>
        <authorList>
            <person name="Joergensen T.S."/>
            <person name="Alvarez Arevalo M."/>
            <person name="Sterndorff E.B."/>
            <person name="Faurdal D."/>
            <person name="Vuksanovic O."/>
            <person name="Mourched A.-S."/>
            <person name="Charusanti P."/>
            <person name="Shaw S."/>
            <person name="Blin K."/>
            <person name="Weber T."/>
        </authorList>
    </citation>
    <scope>NUCLEOTIDE SEQUENCE</scope>
    <source>
        <strain evidence="1">NBC_01432</strain>
    </source>
</reference>
<name>A0ABZ2AAU6_STRNV</name>
<protein>
    <submittedName>
        <fullName evidence="1">Uncharacterized protein</fullName>
    </submittedName>
</protein>
<gene>
    <name evidence="1" type="ORF">OG442_32165</name>
</gene>
<sequence>MHTDVHLQLHALRAAELRTEAAEFRLSRAGAPGPGRLRGLLGWFLVDLGLRLVHRPHVHAARIA</sequence>
<evidence type="ECO:0000313" key="2">
    <source>
        <dbReference type="Proteomes" id="UP001432209"/>
    </source>
</evidence>
<proteinExistence type="predicted"/>